<sequence>MQCIKPECPRLNVTNGRLLGNMNNDGSRKQVICNPDYIEVSGAIITTCINGNWIPKPKCIVKPCLTNPCMNMGECVINGTGHFCSCRPWWKGSNCETFSNPVHCGCYDDSPVRVLPYMQKTSATNDPNECAKHCGEHNYSFAGVEV</sequence>
<accession>A0A9D4IY60</accession>
<dbReference type="PROSITE" id="PS00022">
    <property type="entry name" value="EGF_1"/>
    <property type="match status" value="1"/>
</dbReference>
<comment type="caution">
    <text evidence="6">The sequence shown here is derived from an EMBL/GenBank/DDBJ whole genome shotgun (WGS) entry which is preliminary data.</text>
</comment>
<dbReference type="SMART" id="SM00181">
    <property type="entry name" value="EGF"/>
    <property type="match status" value="1"/>
</dbReference>
<protein>
    <recommendedName>
        <fullName evidence="8">EGF-like domain-containing protein</fullName>
    </recommendedName>
</protein>
<gene>
    <name evidence="6" type="ORF">DPMN_167247</name>
</gene>
<dbReference type="SUPFAM" id="SSF57196">
    <property type="entry name" value="EGF/Laminin"/>
    <property type="match status" value="1"/>
</dbReference>
<keyword evidence="3" id="KW-0768">Sushi</keyword>
<comment type="caution">
    <text evidence="2">Lacks conserved residue(s) required for the propagation of feature annotation.</text>
</comment>
<evidence type="ECO:0000256" key="2">
    <source>
        <dbReference type="PROSITE-ProRule" id="PRU00076"/>
    </source>
</evidence>
<evidence type="ECO:0000313" key="7">
    <source>
        <dbReference type="Proteomes" id="UP000828390"/>
    </source>
</evidence>
<dbReference type="AlphaFoldDB" id="A0A9D4IY60"/>
<feature type="domain" description="EGF-like" evidence="4">
    <location>
        <begin position="60"/>
        <end position="96"/>
    </location>
</feature>
<proteinExistence type="predicted"/>
<evidence type="ECO:0000256" key="3">
    <source>
        <dbReference type="PROSITE-ProRule" id="PRU00302"/>
    </source>
</evidence>
<dbReference type="InterPro" id="IPR000742">
    <property type="entry name" value="EGF"/>
</dbReference>
<keyword evidence="1 2" id="KW-1015">Disulfide bond</keyword>
<keyword evidence="2" id="KW-0245">EGF-like domain</keyword>
<dbReference type="Proteomes" id="UP000828390">
    <property type="component" value="Unassembled WGS sequence"/>
</dbReference>
<dbReference type="Gene3D" id="2.10.25.10">
    <property type="entry name" value="Laminin"/>
    <property type="match status" value="1"/>
</dbReference>
<reference evidence="6" key="1">
    <citation type="journal article" date="2019" name="bioRxiv">
        <title>The Genome of the Zebra Mussel, Dreissena polymorpha: A Resource for Invasive Species Research.</title>
        <authorList>
            <person name="McCartney M.A."/>
            <person name="Auch B."/>
            <person name="Kono T."/>
            <person name="Mallez S."/>
            <person name="Zhang Y."/>
            <person name="Obille A."/>
            <person name="Becker A."/>
            <person name="Abrahante J.E."/>
            <person name="Garbe J."/>
            <person name="Badalamenti J.P."/>
            <person name="Herman A."/>
            <person name="Mangelson H."/>
            <person name="Liachko I."/>
            <person name="Sullivan S."/>
            <person name="Sone E.D."/>
            <person name="Koren S."/>
            <person name="Silverstein K.A.T."/>
            <person name="Beckman K.B."/>
            <person name="Gohl D.M."/>
        </authorList>
    </citation>
    <scope>NUCLEOTIDE SEQUENCE</scope>
    <source>
        <strain evidence="6">Duluth1</strain>
        <tissue evidence="6">Whole animal</tissue>
    </source>
</reference>
<dbReference type="EMBL" id="JAIWYP010000008">
    <property type="protein sequence ID" value="KAH3789079.1"/>
    <property type="molecule type" value="Genomic_DNA"/>
</dbReference>
<dbReference type="InterPro" id="IPR035976">
    <property type="entry name" value="Sushi/SCR/CCP_sf"/>
</dbReference>
<evidence type="ECO:0000313" key="6">
    <source>
        <dbReference type="EMBL" id="KAH3789079.1"/>
    </source>
</evidence>
<dbReference type="SUPFAM" id="SSF57535">
    <property type="entry name" value="Complement control module/SCR domain"/>
    <property type="match status" value="1"/>
</dbReference>
<dbReference type="Gene3D" id="2.10.70.10">
    <property type="entry name" value="Complement Module, domain 1"/>
    <property type="match status" value="1"/>
</dbReference>
<dbReference type="PROSITE" id="PS50026">
    <property type="entry name" value="EGF_3"/>
    <property type="match status" value="1"/>
</dbReference>
<evidence type="ECO:0000256" key="1">
    <source>
        <dbReference type="ARBA" id="ARBA00023157"/>
    </source>
</evidence>
<keyword evidence="7" id="KW-1185">Reference proteome</keyword>
<evidence type="ECO:0000259" key="4">
    <source>
        <dbReference type="PROSITE" id="PS50026"/>
    </source>
</evidence>
<name>A0A9D4IY60_DREPO</name>
<reference evidence="6" key="2">
    <citation type="submission" date="2020-11" db="EMBL/GenBank/DDBJ databases">
        <authorList>
            <person name="McCartney M.A."/>
            <person name="Auch B."/>
            <person name="Kono T."/>
            <person name="Mallez S."/>
            <person name="Becker A."/>
            <person name="Gohl D.M."/>
            <person name="Silverstein K.A.T."/>
            <person name="Koren S."/>
            <person name="Bechman K.B."/>
            <person name="Herman A."/>
            <person name="Abrahante J.E."/>
            <person name="Garbe J."/>
        </authorList>
    </citation>
    <scope>NUCLEOTIDE SEQUENCE</scope>
    <source>
        <strain evidence="6">Duluth1</strain>
        <tissue evidence="6">Whole animal</tissue>
    </source>
</reference>
<dbReference type="PROSITE" id="PS50923">
    <property type="entry name" value="SUSHI"/>
    <property type="match status" value="1"/>
</dbReference>
<organism evidence="6 7">
    <name type="scientific">Dreissena polymorpha</name>
    <name type="common">Zebra mussel</name>
    <name type="synonym">Mytilus polymorpha</name>
    <dbReference type="NCBI Taxonomy" id="45954"/>
    <lineage>
        <taxon>Eukaryota</taxon>
        <taxon>Metazoa</taxon>
        <taxon>Spiralia</taxon>
        <taxon>Lophotrochozoa</taxon>
        <taxon>Mollusca</taxon>
        <taxon>Bivalvia</taxon>
        <taxon>Autobranchia</taxon>
        <taxon>Heteroconchia</taxon>
        <taxon>Euheterodonta</taxon>
        <taxon>Imparidentia</taxon>
        <taxon>Neoheterodontei</taxon>
        <taxon>Myida</taxon>
        <taxon>Dreissenoidea</taxon>
        <taxon>Dreissenidae</taxon>
        <taxon>Dreissena</taxon>
    </lineage>
</organism>
<dbReference type="SMART" id="SM00032">
    <property type="entry name" value="CCP"/>
    <property type="match status" value="1"/>
</dbReference>
<dbReference type="InterPro" id="IPR000436">
    <property type="entry name" value="Sushi_SCR_CCP_dom"/>
</dbReference>
<feature type="domain" description="Sushi" evidence="5">
    <location>
        <begin position="1"/>
        <end position="61"/>
    </location>
</feature>
<evidence type="ECO:0008006" key="8">
    <source>
        <dbReference type="Google" id="ProtNLM"/>
    </source>
</evidence>
<feature type="disulfide bond" evidence="2">
    <location>
        <begin position="86"/>
        <end position="95"/>
    </location>
</feature>
<evidence type="ECO:0000259" key="5">
    <source>
        <dbReference type="PROSITE" id="PS50923"/>
    </source>
</evidence>